<feature type="chain" id="PRO_5003218239" description="P-type conjugative transfer protein TrbJ" evidence="2">
    <location>
        <begin position="30"/>
        <end position="444"/>
    </location>
</feature>
<sequence>MMQERRVMSSRPFLSLILSSTLGVSSALATGMLTYDAEANAHLATSNSQQTTMIGKMVDGLRKYEEMISKAQEQIAQLNRVNNLMNRANALISGSAITIANPMRLLEQFKSQIASIQANYEDLKQAVQNFDIRDKLRDKYLERKCPWLDMSKLTHNKVLDFHNLSAAISQAGKQTALIKDAQALIKQLSESTYSNLQGLEGELSGAALGAILCEQLNRYEAEVNEQNYSIDESQAIMRGDWKAVRKARFQKALLRVQQKIKEENALQLKIQPLMARLDTLRAELGVTDKNANDNPQKIQYCRENPETHTCEPILFTKDKLSNELDQTTKEFQQALASAQDKDTQSQVYADYNQKIKTLSLQYLREITNQLLFLNKTMAMQSNLMALLTQQDRLAHATSDSLNTSKMKNAKSRSSICQSVQCPVLEKVKRDAQGRIVWQWGNSSF</sequence>
<name>E7G3I2_9HELI</name>
<evidence type="ECO:0000313" key="4">
    <source>
        <dbReference type="Proteomes" id="UP000054093"/>
    </source>
</evidence>
<evidence type="ECO:0008006" key="5">
    <source>
        <dbReference type="Google" id="ProtNLM"/>
    </source>
</evidence>
<dbReference type="EMBL" id="ADHO01000089">
    <property type="protein sequence ID" value="EFX42065.1"/>
    <property type="molecule type" value="Genomic_DNA"/>
</dbReference>
<keyword evidence="2" id="KW-0732">Signal</keyword>
<feature type="signal peptide" evidence="2">
    <location>
        <begin position="1"/>
        <end position="29"/>
    </location>
</feature>
<keyword evidence="1" id="KW-0175">Coiled coil</keyword>
<organism evidence="3 4">
    <name type="scientific">Helicobacter suis HS5</name>
    <dbReference type="NCBI Taxonomy" id="710394"/>
    <lineage>
        <taxon>Bacteria</taxon>
        <taxon>Pseudomonadati</taxon>
        <taxon>Campylobacterota</taxon>
        <taxon>Epsilonproteobacteria</taxon>
        <taxon>Campylobacterales</taxon>
        <taxon>Helicobacteraceae</taxon>
        <taxon>Helicobacter</taxon>
    </lineage>
</organism>
<feature type="coiled-coil region" evidence="1">
    <location>
        <begin position="61"/>
        <end position="133"/>
    </location>
</feature>
<dbReference type="AlphaFoldDB" id="E7G3I2"/>
<gene>
    <name evidence="3" type="ORF">HSUHS5_0504</name>
</gene>
<reference evidence="3 4" key="1">
    <citation type="journal article" date="2011" name="Vet. Res.">
        <title>Genome sequence of Helicobacter suis supports its role in gastric pathology.</title>
        <authorList>
            <person name="Vermoote M."/>
            <person name="Vandekerckhove T.T."/>
            <person name="Flahou B."/>
            <person name="Pasmans F."/>
            <person name="Smet A."/>
            <person name="De Groote D."/>
            <person name="Van Criekinge W."/>
            <person name="Ducatelle R."/>
            <person name="Haesebrouck F."/>
        </authorList>
    </citation>
    <scope>NUCLEOTIDE SEQUENCE [LARGE SCALE GENOMIC DNA]</scope>
    <source>
        <strain evidence="3 4">HS5</strain>
    </source>
</reference>
<evidence type="ECO:0000313" key="3">
    <source>
        <dbReference type="EMBL" id="EFX42065.1"/>
    </source>
</evidence>
<comment type="caution">
    <text evidence="3">The sequence shown here is derived from an EMBL/GenBank/DDBJ whole genome shotgun (WGS) entry which is preliminary data.</text>
</comment>
<accession>E7G3I2</accession>
<evidence type="ECO:0000256" key="1">
    <source>
        <dbReference type="SAM" id="Coils"/>
    </source>
</evidence>
<evidence type="ECO:0000256" key="2">
    <source>
        <dbReference type="SAM" id="SignalP"/>
    </source>
</evidence>
<dbReference type="Proteomes" id="UP000054093">
    <property type="component" value="Unassembled WGS sequence"/>
</dbReference>
<proteinExistence type="predicted"/>
<protein>
    <recommendedName>
        <fullName evidence="5">P-type conjugative transfer protein TrbJ</fullName>
    </recommendedName>
</protein>